<dbReference type="RefSeq" id="XP_067802988.1">
    <property type="nucleotide sequence ID" value="XM_067947766.1"/>
</dbReference>
<protein>
    <submittedName>
        <fullName evidence="1">Uncharacterized protein</fullName>
    </submittedName>
</protein>
<comment type="caution">
    <text evidence="1">The sequence shown here is derived from an EMBL/GenBank/DDBJ whole genome shotgun (WGS) entry which is preliminary data.</text>
</comment>
<proteinExistence type="predicted"/>
<accession>A0AAD9PKC1</accession>
<reference evidence="1" key="1">
    <citation type="journal article" date="2023" name="Nat. Microbiol.">
        <title>Babesia duncani multi-omics identifies virulence factors and drug targets.</title>
        <authorList>
            <person name="Singh P."/>
            <person name="Lonardi S."/>
            <person name="Liang Q."/>
            <person name="Vydyam P."/>
            <person name="Khabirova E."/>
            <person name="Fang T."/>
            <person name="Gihaz S."/>
            <person name="Thekkiniath J."/>
            <person name="Munshi M."/>
            <person name="Abel S."/>
            <person name="Ciampossin L."/>
            <person name="Batugedara G."/>
            <person name="Gupta M."/>
            <person name="Lu X.M."/>
            <person name="Lenz T."/>
            <person name="Chakravarty S."/>
            <person name="Cornillot E."/>
            <person name="Hu Y."/>
            <person name="Ma W."/>
            <person name="Gonzalez L.M."/>
            <person name="Sanchez S."/>
            <person name="Estrada K."/>
            <person name="Sanchez-Flores A."/>
            <person name="Montero E."/>
            <person name="Harb O.S."/>
            <person name="Le Roch K.G."/>
            <person name="Mamoun C.B."/>
        </authorList>
    </citation>
    <scope>NUCLEOTIDE SEQUENCE</scope>
    <source>
        <strain evidence="1">WA1</strain>
    </source>
</reference>
<name>A0AAD9PKC1_9APIC</name>
<sequence length="1450" mass="164119">MAKCDLQGHWLCNFRSKLSNTLDAIEFAKFAISFDPNEAEDYNLDLEISDDSAETSCQDIEIYPVAHVYEIGRSALLHYADIDFSLYQIHIVITQAIKLLERCKDDQGYLELLHAVSRKFQSYVEIAKLLYPSNVSRSRAESGITLSSSHALPHNLTGNFKINIAEYSSLLAFQDEASHEAVSHSPIDDNCMISWSFFKRATCGEMVALCCFALSVGNSKLVDVIKDSRHCLHGHLQAHCVVVASHIPIACDYGQVMSTIELIFKNTDEGLIIKFIDWIVWRSFVICNYVRCSFGILYFFLSHVSRLTHEFHANNSLLKTKLALLQFLQAIVKQYIIYKSFNRCRSIDVGTFISYLELPASEKLSKFFQPTDSGTTAESPKNAKDAECDCPQEFKDLKSMYKGCIACNTRDATRRMEIFFKLIKPTHLDKEVALDNAFITQSPEFVVFLNSLVESAKATLEDYMAGINKNFVNGFSDKYHFEKLYVLVVVLCKSEYRHKVANFLIKLFYMHQGRCNVIQEVFLIKALMNFLTPDMHIDIKCSVLEHLTRIQIHERSWEYVVHDHYLQLVNSIVYKRPISLETVQMAFKCQYMFIESIQQLGVMLSKGIDDLVIYMPALTLGLGNETGTLALLKQILSHFLKQSLTVVDFKTCVRSLLSYGSWLCPITIGKYYSMCIETLVTICGDAILLNELFQMWLNTCENLQKTMAFLRSSIQVITRLTIGMACTRLYCFDPLIQLCYNTRTMKACEVDVIIQEMANYSCGDITLHVLLDMYLECIGIDVDGKPLQRGLMVIASEIYNIDVILGNEIIYTNLKWLGLLQRCNDALSRIEFNNESDLVKSALDPACALITRYLERRSISESRDVSCAIAIFTCILEKGAPSARERLEALLNYGMALLPSWLREDVGGFIELILKLEHTLEGIPQVIDSLTLEEATLALAPFSNLQSQQYDLLGVALQKLPKKPLAKVIGTLRDAMFTINYPQQERAINENGTHLLGIDFMDIKRLLMKSDGASFCERGHPPEPFDDAETRMHILHSCMNCPAANSEVPKAKVMASLDKLADKLGGHNSGGFFSAAFSKAENEICNIAKTRLGFWRNSQELELRHSLEKQMAAYEIKDIFTFNDLWRMHAGVASLAIMERCNFSWTILEQISQIAASTIQHSTLVLGYIRLHAKHVRMPCQVQEILEKVHAFLKDIKILDQIDVSLNDLINDPEYRLAKLSSMPGFVIENINLVESLYASIDHLQRTGQLVFRQAPINHKQSLNDLISSATSLELVQVTSAVYKREFTSILGTAYNYALANFKGSQLDSACTSLAIHLLQMPNEFAQVLQQAAVPKRPQGYIMWRHSIAQLLQIAPQVSKRFSHLHKPHSMAAVDMLRQIHVHTSADILLFDNYSKFQNNVIDNTTPGSACMVLDAILEVDANFSKLLAQSAINACTCTLMVQYLQRYLM</sequence>
<gene>
    <name evidence="1" type="ORF">BdWA1_002746</name>
</gene>
<dbReference type="KEGG" id="bdw:94337043"/>
<dbReference type="Proteomes" id="UP001214638">
    <property type="component" value="Unassembled WGS sequence"/>
</dbReference>
<organism evidence="1 2">
    <name type="scientific">Babesia duncani</name>
    <dbReference type="NCBI Taxonomy" id="323732"/>
    <lineage>
        <taxon>Eukaryota</taxon>
        <taxon>Sar</taxon>
        <taxon>Alveolata</taxon>
        <taxon>Apicomplexa</taxon>
        <taxon>Aconoidasida</taxon>
        <taxon>Piroplasmida</taxon>
        <taxon>Babesiidae</taxon>
        <taxon>Babesia</taxon>
    </lineage>
</organism>
<evidence type="ECO:0000313" key="2">
    <source>
        <dbReference type="Proteomes" id="UP001214638"/>
    </source>
</evidence>
<dbReference type="EMBL" id="JALLKP010000003">
    <property type="protein sequence ID" value="KAK2196146.1"/>
    <property type="molecule type" value="Genomic_DNA"/>
</dbReference>
<evidence type="ECO:0000313" key="1">
    <source>
        <dbReference type="EMBL" id="KAK2196146.1"/>
    </source>
</evidence>
<keyword evidence="2" id="KW-1185">Reference proteome</keyword>
<dbReference type="GeneID" id="94337043"/>